<feature type="domain" description="HAM1-like N-terminal" evidence="2">
    <location>
        <begin position="221"/>
        <end position="548"/>
    </location>
</feature>
<sequence>MRKSSESDISPGGDMGPLSEYFKPGSTRARFEELASTYRSTNDRYGQSLARLEGVVEKKGEVVRLVEMAKDGRLPPTDQIVDAMDRLDFGKMREYATTFQGKKIIGNMENATRTGTRAFEEINGEDNAQEVIAKLDSVRKQTVDDRKVIKRKVKQGAAESRDTANIAGKDFLVLAKGVGTSPTFRKSLADFFRLLSDTMQSKAPTGDDARKAADSDDLVDHMRGLAMDVRRSPDMRKSLSSLHALYKLVYNKGSSAMKGTAQQLEDHPAKEDLSEAYRHAKTLFSRLGNGYEMAALTGALEDALAMAGRNEGFDQLVEDARSFGDWAMNADESELSSEGFRTRGQALIDQSHKALSDDERATLKALSAEATSYMLAVQGNPVLVSYKDAMSSLVHSITGHGLSDMERREHFSALRQDVLANLPLLVQEVRYVPLPRIAGQNKQLEFAADNIVLDLKHFVPEHMSFDTHSEAYPRSGLLKDESASRSSHGFSTEQFFSLTITGIHFVAQRVAFYIKKKKGLPRLADKGIADFIVGGRGMDVTMRMRKLHHSEKARDSDEPEESGSPRPRRELDIVNVKVQMHTLDITVREAKHSITGAIALALMKPVARRLIAKSITKALTDALVEGDQALANYSSTAQDFIATNGRKALSSAKDAARRGSRKGKEQMQKARSKITAD</sequence>
<dbReference type="Pfam" id="PF19343">
    <property type="entry name" value="HAM1_N"/>
    <property type="match status" value="1"/>
</dbReference>
<dbReference type="PANTHER" id="PTHR31138">
    <property type="entry name" value="CHROMOSOME 19, WHOLE GENOME SHOTGUN SEQUENCE"/>
    <property type="match status" value="1"/>
</dbReference>
<dbReference type="PANTHER" id="PTHR31138:SF1">
    <property type="entry name" value="PDZ DOMAIN-CONTAINING PROTEIN"/>
    <property type="match status" value="1"/>
</dbReference>
<feature type="region of interest" description="Disordered" evidence="1">
    <location>
        <begin position="546"/>
        <end position="569"/>
    </location>
</feature>
<feature type="compositionally biased region" description="Basic and acidic residues" evidence="1">
    <location>
        <begin position="654"/>
        <end position="677"/>
    </location>
</feature>
<dbReference type="OrthoDB" id="19394at2759"/>
<dbReference type="AlphaFoldDB" id="A0A9W7YB45"/>
<protein>
    <recommendedName>
        <fullName evidence="2">HAM1-like N-terminal domain-containing protein</fullName>
    </recommendedName>
</protein>
<dbReference type="Proteomes" id="UP001143981">
    <property type="component" value="Unassembled WGS sequence"/>
</dbReference>
<evidence type="ECO:0000259" key="2">
    <source>
        <dbReference type="Pfam" id="PF19343"/>
    </source>
</evidence>
<dbReference type="EMBL" id="JANBOI010000636">
    <property type="protein sequence ID" value="KAJ1729318.1"/>
    <property type="molecule type" value="Genomic_DNA"/>
</dbReference>
<organism evidence="3 4">
    <name type="scientific">Coemansia biformis</name>
    <dbReference type="NCBI Taxonomy" id="1286918"/>
    <lineage>
        <taxon>Eukaryota</taxon>
        <taxon>Fungi</taxon>
        <taxon>Fungi incertae sedis</taxon>
        <taxon>Zoopagomycota</taxon>
        <taxon>Kickxellomycotina</taxon>
        <taxon>Kickxellomycetes</taxon>
        <taxon>Kickxellales</taxon>
        <taxon>Kickxellaceae</taxon>
        <taxon>Coemansia</taxon>
    </lineage>
</organism>
<evidence type="ECO:0000313" key="4">
    <source>
        <dbReference type="Proteomes" id="UP001143981"/>
    </source>
</evidence>
<reference evidence="3" key="1">
    <citation type="submission" date="2022-07" db="EMBL/GenBank/DDBJ databases">
        <title>Phylogenomic reconstructions and comparative analyses of Kickxellomycotina fungi.</title>
        <authorList>
            <person name="Reynolds N.K."/>
            <person name="Stajich J.E."/>
            <person name="Barry K."/>
            <person name="Grigoriev I.V."/>
            <person name="Crous P."/>
            <person name="Smith M.E."/>
        </authorList>
    </citation>
    <scope>NUCLEOTIDE SEQUENCE</scope>
    <source>
        <strain evidence="3">BCRC 34381</strain>
    </source>
</reference>
<gene>
    <name evidence="3" type="ORF">LPJ61_003584</name>
</gene>
<dbReference type="InterPro" id="IPR045967">
    <property type="entry name" value="HAM1-like_N"/>
</dbReference>
<proteinExistence type="predicted"/>
<keyword evidence="4" id="KW-1185">Reference proteome</keyword>
<comment type="caution">
    <text evidence="3">The sequence shown here is derived from an EMBL/GenBank/DDBJ whole genome shotgun (WGS) entry which is preliminary data.</text>
</comment>
<evidence type="ECO:0000256" key="1">
    <source>
        <dbReference type="SAM" id="MobiDB-lite"/>
    </source>
</evidence>
<feature type="region of interest" description="Disordered" evidence="1">
    <location>
        <begin position="1"/>
        <end position="24"/>
    </location>
</feature>
<name>A0A9W7YB45_9FUNG</name>
<accession>A0A9W7YB45</accession>
<feature type="non-terminal residue" evidence="3">
    <location>
        <position position="677"/>
    </location>
</feature>
<feature type="region of interest" description="Disordered" evidence="1">
    <location>
        <begin position="650"/>
        <end position="677"/>
    </location>
</feature>
<evidence type="ECO:0000313" key="3">
    <source>
        <dbReference type="EMBL" id="KAJ1729318.1"/>
    </source>
</evidence>